<evidence type="ECO:0000256" key="2">
    <source>
        <dbReference type="SAM" id="SignalP"/>
    </source>
</evidence>
<comment type="caution">
    <text evidence="3">The sequence shown here is derived from an EMBL/GenBank/DDBJ whole genome shotgun (WGS) entry which is preliminary data.</text>
</comment>
<proteinExistence type="predicted"/>
<protein>
    <submittedName>
        <fullName evidence="3">Uncharacterized protein</fullName>
    </submittedName>
</protein>
<sequence length="142" mass="16434">MNKKTMKTIKKLSIATLIAFFSINCFADEVDLSQKSTQTLKESDKQLEESLNREAKIQELVKENDLLSDKQKQKAKNEQKERARNEILKTNCTRAKSRLEDLMTNERILIQSKQGKTHALSQKEKLDEIQSTEIAIKKYCTN</sequence>
<organism evidence="3">
    <name type="scientific">Candidatus Berkiella cookevillensis</name>
    <dbReference type="NCBI Taxonomy" id="437022"/>
    <lineage>
        <taxon>Bacteria</taxon>
        <taxon>Pseudomonadati</taxon>
        <taxon>Pseudomonadota</taxon>
        <taxon>Gammaproteobacteria</taxon>
        <taxon>Candidatus Berkiellales</taxon>
        <taxon>Candidatus Berkiellaceae</taxon>
        <taxon>Candidatus Berkiella</taxon>
    </lineage>
</organism>
<feature type="signal peptide" evidence="2">
    <location>
        <begin position="1"/>
        <end position="27"/>
    </location>
</feature>
<dbReference type="EMBL" id="LKHV01000017">
    <property type="protein sequence ID" value="KRG17400.1"/>
    <property type="molecule type" value="Genomic_DNA"/>
</dbReference>
<dbReference type="STRING" id="437022.CC99x_02368"/>
<dbReference type="AlphaFoldDB" id="A0A0Q9YMY4"/>
<evidence type="ECO:0000256" key="1">
    <source>
        <dbReference type="SAM" id="Coils"/>
    </source>
</evidence>
<gene>
    <name evidence="3" type="ORF">CC99x_02368</name>
</gene>
<name>A0A0Q9YMY4_9GAMM</name>
<feature type="chain" id="PRO_5006388734" evidence="2">
    <location>
        <begin position="28"/>
        <end position="142"/>
    </location>
</feature>
<reference evidence="3" key="1">
    <citation type="submission" date="2015-09" db="EMBL/GenBank/DDBJ databases">
        <title>Draft Genome Sequences of Two Novel Amoeba-resistant Intranuclear Bacteria, Candidatus Berkiella cookevillensis and Candidatus Berkiella aquae.</title>
        <authorList>
            <person name="Mehari Y.T."/>
            <person name="Arivett B.A."/>
            <person name="Farone A.L."/>
            <person name="Gunderson J.H."/>
            <person name="Farone M.B."/>
        </authorList>
    </citation>
    <scope>NUCLEOTIDE SEQUENCE [LARGE SCALE GENOMIC DNA]</scope>
    <source>
        <strain evidence="3">CC99</strain>
    </source>
</reference>
<feature type="coiled-coil region" evidence="1">
    <location>
        <begin position="70"/>
        <end position="105"/>
    </location>
</feature>
<keyword evidence="1" id="KW-0175">Coiled coil</keyword>
<accession>A0A0Q9YMY4</accession>
<keyword evidence="2" id="KW-0732">Signal</keyword>
<evidence type="ECO:0000313" key="3">
    <source>
        <dbReference type="EMBL" id="KRG17400.1"/>
    </source>
</evidence>